<dbReference type="AlphaFoldDB" id="A0A2M6WB39"/>
<dbReference type="Proteomes" id="UP000231464">
    <property type="component" value="Unassembled WGS sequence"/>
</dbReference>
<dbReference type="EMBL" id="PFBP01000013">
    <property type="protein sequence ID" value="PIT90007.1"/>
    <property type="molecule type" value="Genomic_DNA"/>
</dbReference>
<accession>A0A2M6WB39</accession>
<sequence length="164" mass="18984">MTFYRQLNILKDKIFTLVLIVLVAEFCFPHQLLAKELDDSVNLGPVLIQIEDTLNNNEINQTPAFTKKPKMIRYVVVTAYSSTIDQCDDTPFITANGKTVYDGLVAANFLQFGSEVRFPEHFGNKIFTVNDRMNKKYSDRIDVWMPTREQAIQFGTRYLKVEIY</sequence>
<evidence type="ECO:0000313" key="1">
    <source>
        <dbReference type="EMBL" id="PIT90007.1"/>
    </source>
</evidence>
<name>A0A2M6WB39_9BACT</name>
<evidence type="ECO:0008006" key="3">
    <source>
        <dbReference type="Google" id="ProtNLM"/>
    </source>
</evidence>
<dbReference type="CDD" id="cd22784">
    <property type="entry name" value="DPBB_MltA_YuiC-like"/>
    <property type="match status" value="1"/>
</dbReference>
<proteinExistence type="predicted"/>
<organism evidence="1 2">
    <name type="scientific">Candidatus Kuenenbacteria bacterium CG10_big_fil_rev_8_21_14_0_10_36_11</name>
    <dbReference type="NCBI Taxonomy" id="1974618"/>
    <lineage>
        <taxon>Bacteria</taxon>
        <taxon>Candidatus Kueneniibacteriota</taxon>
    </lineage>
</organism>
<evidence type="ECO:0000313" key="2">
    <source>
        <dbReference type="Proteomes" id="UP000231464"/>
    </source>
</evidence>
<reference evidence="2" key="1">
    <citation type="submission" date="2017-09" db="EMBL/GenBank/DDBJ databases">
        <title>Depth-based differentiation of microbial function through sediment-hosted aquifers and enrichment of novel symbionts in the deep terrestrial subsurface.</title>
        <authorList>
            <person name="Probst A.J."/>
            <person name="Ladd B."/>
            <person name="Jarett J.K."/>
            <person name="Geller-Mcgrath D.E."/>
            <person name="Sieber C.M.K."/>
            <person name="Emerson J.B."/>
            <person name="Anantharaman K."/>
            <person name="Thomas B.C."/>
            <person name="Malmstrom R."/>
            <person name="Stieglmeier M."/>
            <person name="Klingl A."/>
            <person name="Woyke T."/>
            <person name="Ryan C.M."/>
            <person name="Banfield J.F."/>
        </authorList>
    </citation>
    <scope>NUCLEOTIDE SEQUENCE [LARGE SCALE GENOMIC DNA]</scope>
</reference>
<protein>
    <recommendedName>
        <fullName evidence="3">3D domain-containing protein</fullName>
    </recommendedName>
</protein>
<gene>
    <name evidence="1" type="ORF">COU23_00850</name>
</gene>
<comment type="caution">
    <text evidence="1">The sequence shown here is derived from an EMBL/GenBank/DDBJ whole genome shotgun (WGS) entry which is preliminary data.</text>
</comment>